<protein>
    <submittedName>
        <fullName evidence="5">N,N'-diacetylchitobiose transport system substrate-binding protein</fullName>
    </submittedName>
</protein>
<dbReference type="Proteomes" id="UP001519332">
    <property type="component" value="Unassembled WGS sequence"/>
</dbReference>
<sequence>MKRWMKLATGIAAISLATAGCAGSGGSGEAPASNAPQQISGDLTVWLMTGSAPDTLTSALHKEFQDANPGVKIKYEIQQWNGIQQKLTTALASQTPPDVIELGNTQTPAFASESVLADVTDSVNDFNGAQWLKGLKDSATFDGKQYGVPFYAANREVLYRKDMFEQAGITTPPASNDEWLAAIDKLKTKFGSDPEFQPLYLPGQYWYAYLSFLWDQGGDIAKADGKKFKSTLNTPEAKAALEFYKKLVDASGTKAPKDNDEANPQQSGIYGGGKVAMFIGTPGEVATAAKTDPTIKDKTGAFAVPGKSAGKSAPVFLGGSNLAIPLNSKNQAAAKAYIKLLSSQKYQTEIAKGGFVPGTSTDISALSSDPYASVMAKAAQNGRAVPSSPNWGNVESGQNPLKDMLTAYLTGAKSADQATGDANSALDKLLAGS</sequence>
<dbReference type="InterPro" id="IPR006059">
    <property type="entry name" value="SBP"/>
</dbReference>
<keyword evidence="3 4" id="KW-0732">Signal</keyword>
<dbReference type="EMBL" id="JAGINW010000001">
    <property type="protein sequence ID" value="MBP2324512.1"/>
    <property type="molecule type" value="Genomic_DNA"/>
</dbReference>
<dbReference type="RefSeq" id="WP_209641840.1">
    <property type="nucleotide sequence ID" value="NZ_JAGINW010000001.1"/>
</dbReference>
<dbReference type="CDD" id="cd14747">
    <property type="entry name" value="PBP2_MalE"/>
    <property type="match status" value="1"/>
</dbReference>
<dbReference type="PANTHER" id="PTHR30061:SF50">
    <property type="entry name" value="MALTOSE_MALTODEXTRIN-BINDING PERIPLASMIC PROTEIN"/>
    <property type="match status" value="1"/>
</dbReference>
<evidence type="ECO:0000256" key="4">
    <source>
        <dbReference type="SAM" id="SignalP"/>
    </source>
</evidence>
<gene>
    <name evidence="5" type="ORF">JOF56_004897</name>
</gene>
<evidence type="ECO:0000313" key="6">
    <source>
        <dbReference type="Proteomes" id="UP001519332"/>
    </source>
</evidence>
<accession>A0ABS4TJB7</accession>
<feature type="chain" id="PRO_5046976462" evidence="4">
    <location>
        <begin position="23"/>
        <end position="433"/>
    </location>
</feature>
<dbReference type="SUPFAM" id="SSF53850">
    <property type="entry name" value="Periplasmic binding protein-like II"/>
    <property type="match status" value="1"/>
</dbReference>
<organism evidence="5 6">
    <name type="scientific">Kibdelosporangium banguiense</name>
    <dbReference type="NCBI Taxonomy" id="1365924"/>
    <lineage>
        <taxon>Bacteria</taxon>
        <taxon>Bacillati</taxon>
        <taxon>Actinomycetota</taxon>
        <taxon>Actinomycetes</taxon>
        <taxon>Pseudonocardiales</taxon>
        <taxon>Pseudonocardiaceae</taxon>
        <taxon>Kibdelosporangium</taxon>
    </lineage>
</organism>
<comment type="similarity">
    <text evidence="1">Belongs to the bacterial solute-binding protein 1 family.</text>
</comment>
<proteinExistence type="inferred from homology"/>
<name>A0ABS4TJB7_9PSEU</name>
<reference evidence="5 6" key="1">
    <citation type="submission" date="2021-03" db="EMBL/GenBank/DDBJ databases">
        <title>Sequencing the genomes of 1000 actinobacteria strains.</title>
        <authorList>
            <person name="Klenk H.-P."/>
        </authorList>
    </citation>
    <scope>NUCLEOTIDE SEQUENCE [LARGE SCALE GENOMIC DNA]</scope>
    <source>
        <strain evidence="5 6">DSM 46670</strain>
    </source>
</reference>
<evidence type="ECO:0000256" key="2">
    <source>
        <dbReference type="ARBA" id="ARBA00022448"/>
    </source>
</evidence>
<comment type="caution">
    <text evidence="5">The sequence shown here is derived from an EMBL/GenBank/DDBJ whole genome shotgun (WGS) entry which is preliminary data.</text>
</comment>
<evidence type="ECO:0000256" key="1">
    <source>
        <dbReference type="ARBA" id="ARBA00008520"/>
    </source>
</evidence>
<keyword evidence="6" id="KW-1185">Reference proteome</keyword>
<feature type="signal peptide" evidence="4">
    <location>
        <begin position="1"/>
        <end position="22"/>
    </location>
</feature>
<evidence type="ECO:0000256" key="3">
    <source>
        <dbReference type="ARBA" id="ARBA00022729"/>
    </source>
</evidence>
<dbReference type="PANTHER" id="PTHR30061">
    <property type="entry name" value="MALTOSE-BINDING PERIPLASMIC PROTEIN"/>
    <property type="match status" value="1"/>
</dbReference>
<dbReference type="Pfam" id="PF01547">
    <property type="entry name" value="SBP_bac_1"/>
    <property type="match status" value="1"/>
</dbReference>
<dbReference type="PROSITE" id="PS51257">
    <property type="entry name" value="PROKAR_LIPOPROTEIN"/>
    <property type="match status" value="1"/>
</dbReference>
<evidence type="ECO:0000313" key="5">
    <source>
        <dbReference type="EMBL" id="MBP2324512.1"/>
    </source>
</evidence>
<dbReference type="Gene3D" id="3.40.190.10">
    <property type="entry name" value="Periplasmic binding protein-like II"/>
    <property type="match status" value="2"/>
</dbReference>
<keyword evidence="2" id="KW-0813">Transport</keyword>